<comment type="caution">
    <text evidence="2">The sequence shown here is derived from an EMBL/GenBank/DDBJ whole genome shotgun (WGS) entry which is preliminary data.</text>
</comment>
<organism evidence="2 3">
    <name type="scientific">Orchesella dallaii</name>
    <dbReference type="NCBI Taxonomy" id="48710"/>
    <lineage>
        <taxon>Eukaryota</taxon>
        <taxon>Metazoa</taxon>
        <taxon>Ecdysozoa</taxon>
        <taxon>Arthropoda</taxon>
        <taxon>Hexapoda</taxon>
        <taxon>Collembola</taxon>
        <taxon>Entomobryomorpha</taxon>
        <taxon>Entomobryoidea</taxon>
        <taxon>Orchesellidae</taxon>
        <taxon>Orchesellinae</taxon>
        <taxon>Orchesella</taxon>
    </lineage>
</organism>
<keyword evidence="3" id="KW-1185">Reference proteome</keyword>
<reference evidence="2 3" key="1">
    <citation type="submission" date="2024-08" db="EMBL/GenBank/DDBJ databases">
        <authorList>
            <person name="Cucini C."/>
            <person name="Frati F."/>
        </authorList>
    </citation>
    <scope>NUCLEOTIDE SEQUENCE [LARGE SCALE GENOMIC DNA]</scope>
</reference>
<evidence type="ECO:0000313" key="2">
    <source>
        <dbReference type="EMBL" id="CAL8128753.1"/>
    </source>
</evidence>
<protein>
    <submittedName>
        <fullName evidence="2">Uncharacterized protein</fullName>
    </submittedName>
</protein>
<keyword evidence="1" id="KW-0472">Membrane</keyword>
<feature type="transmembrane region" description="Helical" evidence="1">
    <location>
        <begin position="128"/>
        <end position="147"/>
    </location>
</feature>
<dbReference type="Proteomes" id="UP001642540">
    <property type="component" value="Unassembled WGS sequence"/>
</dbReference>
<sequence>MAPNLCPWMKLQTGVRAITMTDIVGSIIFLIMITSSVVDLAFNNNDVEQLGIPNDKRILFGAILALLILGFLFGTQIMASIHLYKAASKNDNLTRGFWPWLAVTSVIILLFFFLFIEGLRLMMLGPALLFLLITIYKIYAVLVLISFKRSMKARERAVAVVFNSPRGGQRKSGSVGRAQVV</sequence>
<feature type="transmembrane region" description="Helical" evidence="1">
    <location>
        <begin position="17"/>
        <end position="38"/>
    </location>
</feature>
<evidence type="ECO:0000313" key="3">
    <source>
        <dbReference type="Proteomes" id="UP001642540"/>
    </source>
</evidence>
<feature type="transmembrane region" description="Helical" evidence="1">
    <location>
        <begin position="96"/>
        <end position="116"/>
    </location>
</feature>
<name>A0ABP1RI93_9HEXA</name>
<feature type="transmembrane region" description="Helical" evidence="1">
    <location>
        <begin position="58"/>
        <end position="84"/>
    </location>
</feature>
<dbReference type="EMBL" id="CAXLJM020000075">
    <property type="protein sequence ID" value="CAL8128753.1"/>
    <property type="molecule type" value="Genomic_DNA"/>
</dbReference>
<keyword evidence="1" id="KW-1133">Transmembrane helix</keyword>
<evidence type="ECO:0000256" key="1">
    <source>
        <dbReference type="SAM" id="Phobius"/>
    </source>
</evidence>
<gene>
    <name evidence="2" type="ORF">ODALV1_LOCUS22520</name>
</gene>
<keyword evidence="1" id="KW-0812">Transmembrane</keyword>
<proteinExistence type="predicted"/>
<accession>A0ABP1RI93</accession>